<dbReference type="EMBL" id="CP001666">
    <property type="protein sequence ID" value="ADK16055.1"/>
    <property type="molecule type" value="Genomic_DNA"/>
</dbReference>
<name>D8GPH7_CLOLD</name>
<proteinExistence type="predicted"/>
<dbReference type="HOGENOM" id="CLU_2896113_0_0_9"/>
<accession>D8GPH7</accession>
<dbReference type="KEGG" id="clj:CLJU_c30070"/>
<feature type="compositionally biased region" description="Low complexity" evidence="1">
    <location>
        <begin position="43"/>
        <end position="56"/>
    </location>
</feature>
<sequence length="62" mass="6660">MVLYLISQTNPLNSLVFNGTITQSQATAITNAYLSAYHCNQTTTQTTSGSSSAHSTVKQHVK</sequence>
<dbReference type="AlphaFoldDB" id="D8GPH7"/>
<gene>
    <name evidence="2" type="ordered locus">CLJU_c30070</name>
</gene>
<feature type="region of interest" description="Disordered" evidence="1">
    <location>
        <begin position="43"/>
        <end position="62"/>
    </location>
</feature>
<dbReference type="STRING" id="748727.CLJU_c30070"/>
<organism evidence="2 3">
    <name type="scientific">Clostridium ljungdahlii (strain ATCC 55383 / DSM 13528 / PETC)</name>
    <dbReference type="NCBI Taxonomy" id="748727"/>
    <lineage>
        <taxon>Bacteria</taxon>
        <taxon>Bacillati</taxon>
        <taxon>Bacillota</taxon>
        <taxon>Clostridia</taxon>
        <taxon>Eubacteriales</taxon>
        <taxon>Clostridiaceae</taxon>
        <taxon>Clostridium</taxon>
    </lineage>
</organism>
<protein>
    <submittedName>
        <fullName evidence="2">Uncharacterized protein</fullName>
    </submittedName>
</protein>
<reference evidence="2 3" key="1">
    <citation type="journal article" date="2010" name="Proc. Natl. Acad. Sci. U.S.A.">
        <title>Clostridium ljungdahlii represents a microbial production platform based on syngas.</title>
        <authorList>
            <person name="Kopke M."/>
            <person name="Held C."/>
            <person name="Hujer S."/>
            <person name="Liesegang H."/>
            <person name="Wiezer A."/>
            <person name="Wollherr A."/>
            <person name="Ehrenreich A."/>
            <person name="Liebl W."/>
            <person name="Gottschalk G."/>
            <person name="Durre P."/>
        </authorList>
    </citation>
    <scope>NUCLEOTIDE SEQUENCE [LARGE SCALE GENOMIC DNA]</scope>
    <source>
        <strain evidence="3">ATCC 55383 / DSM 13528 / PETC</strain>
    </source>
</reference>
<dbReference type="Proteomes" id="UP000001656">
    <property type="component" value="Chromosome"/>
</dbReference>
<evidence type="ECO:0000313" key="3">
    <source>
        <dbReference type="Proteomes" id="UP000001656"/>
    </source>
</evidence>
<evidence type="ECO:0000313" key="2">
    <source>
        <dbReference type="EMBL" id="ADK16055.1"/>
    </source>
</evidence>
<evidence type="ECO:0000256" key="1">
    <source>
        <dbReference type="SAM" id="MobiDB-lite"/>
    </source>
</evidence>